<feature type="region of interest" description="Disordered" evidence="1">
    <location>
        <begin position="31"/>
        <end position="63"/>
    </location>
</feature>
<dbReference type="AlphaFoldDB" id="A0A2P2N3H1"/>
<feature type="compositionally biased region" description="Polar residues" evidence="1">
    <location>
        <begin position="31"/>
        <end position="43"/>
    </location>
</feature>
<reference evidence="2" key="1">
    <citation type="submission" date="2018-02" db="EMBL/GenBank/DDBJ databases">
        <title>Rhizophora mucronata_Transcriptome.</title>
        <authorList>
            <person name="Meera S.P."/>
            <person name="Sreeshan A."/>
            <person name="Augustine A."/>
        </authorList>
    </citation>
    <scope>NUCLEOTIDE SEQUENCE</scope>
    <source>
        <tissue evidence="2">Leaf</tissue>
    </source>
</reference>
<dbReference type="EMBL" id="GGEC01056538">
    <property type="protein sequence ID" value="MBX37022.1"/>
    <property type="molecule type" value="Transcribed_RNA"/>
</dbReference>
<proteinExistence type="predicted"/>
<evidence type="ECO:0000256" key="1">
    <source>
        <dbReference type="SAM" id="MobiDB-lite"/>
    </source>
</evidence>
<sequence>MVLHNYHTWYPKDQLQSSLRVSWEKLKTGNKSISIRSKNQHTPSLFHPRRFQNPEYDNNNLST</sequence>
<evidence type="ECO:0000313" key="2">
    <source>
        <dbReference type="EMBL" id="MBX37022.1"/>
    </source>
</evidence>
<accession>A0A2P2N3H1</accession>
<organism evidence="2">
    <name type="scientific">Rhizophora mucronata</name>
    <name type="common">Asiatic mangrove</name>
    <dbReference type="NCBI Taxonomy" id="61149"/>
    <lineage>
        <taxon>Eukaryota</taxon>
        <taxon>Viridiplantae</taxon>
        <taxon>Streptophyta</taxon>
        <taxon>Embryophyta</taxon>
        <taxon>Tracheophyta</taxon>
        <taxon>Spermatophyta</taxon>
        <taxon>Magnoliopsida</taxon>
        <taxon>eudicotyledons</taxon>
        <taxon>Gunneridae</taxon>
        <taxon>Pentapetalae</taxon>
        <taxon>rosids</taxon>
        <taxon>fabids</taxon>
        <taxon>Malpighiales</taxon>
        <taxon>Rhizophoraceae</taxon>
        <taxon>Rhizophora</taxon>
    </lineage>
</organism>
<protein>
    <submittedName>
        <fullName evidence="2">Uncharacterized protein</fullName>
    </submittedName>
</protein>
<name>A0A2P2N3H1_RHIMU</name>